<dbReference type="STRING" id="418495.SAMN05216215_102861"/>
<dbReference type="EMBL" id="FNOK01000028">
    <property type="protein sequence ID" value="SDY52066.1"/>
    <property type="molecule type" value="Genomic_DNA"/>
</dbReference>
<accession>A0A1H3KIW4</accession>
<proteinExistence type="predicted"/>
<dbReference type="RefSeq" id="WP_281247447.1">
    <property type="nucleotide sequence ID" value="NZ_FNOK01000028.1"/>
</dbReference>
<dbReference type="Proteomes" id="UP000199529">
    <property type="component" value="Unassembled WGS sequence"/>
</dbReference>
<protein>
    <submittedName>
        <fullName evidence="1">Uncharacterized protein</fullName>
    </submittedName>
</protein>
<keyword evidence="2" id="KW-1185">Reference proteome</keyword>
<gene>
    <name evidence="1" type="ORF">SAMN05216215_102861</name>
</gene>
<evidence type="ECO:0000313" key="1">
    <source>
        <dbReference type="EMBL" id="SDY52066.1"/>
    </source>
</evidence>
<sequence>MVHTRPPLIARDTALADALARDGSALTFEQARARFQARID</sequence>
<organism evidence="1 2">
    <name type="scientific">Saccharopolyspora shandongensis</name>
    <dbReference type="NCBI Taxonomy" id="418495"/>
    <lineage>
        <taxon>Bacteria</taxon>
        <taxon>Bacillati</taxon>
        <taxon>Actinomycetota</taxon>
        <taxon>Actinomycetes</taxon>
        <taxon>Pseudonocardiales</taxon>
        <taxon>Pseudonocardiaceae</taxon>
        <taxon>Saccharopolyspora</taxon>
    </lineage>
</organism>
<dbReference type="AlphaFoldDB" id="A0A1H3KIW4"/>
<reference evidence="2" key="1">
    <citation type="submission" date="2016-10" db="EMBL/GenBank/DDBJ databases">
        <authorList>
            <person name="Varghese N."/>
            <person name="Submissions S."/>
        </authorList>
    </citation>
    <scope>NUCLEOTIDE SEQUENCE [LARGE SCALE GENOMIC DNA]</scope>
    <source>
        <strain evidence="2">CGMCC 4.3530</strain>
    </source>
</reference>
<name>A0A1H3KIW4_9PSEU</name>
<evidence type="ECO:0000313" key="2">
    <source>
        <dbReference type="Proteomes" id="UP000199529"/>
    </source>
</evidence>